<dbReference type="InterPro" id="IPR011251">
    <property type="entry name" value="Luciferase-like_dom"/>
</dbReference>
<dbReference type="SUPFAM" id="SSF51679">
    <property type="entry name" value="Bacterial luciferase-like"/>
    <property type="match status" value="1"/>
</dbReference>
<accession>A0A8J3NFX9</accession>
<dbReference type="InterPro" id="IPR050172">
    <property type="entry name" value="SsuD_RutA_monooxygenase"/>
</dbReference>
<dbReference type="PANTHER" id="PTHR42847:SF4">
    <property type="entry name" value="ALKANESULFONATE MONOOXYGENASE-RELATED"/>
    <property type="match status" value="1"/>
</dbReference>
<keyword evidence="4 6" id="KW-0503">Monooxygenase</keyword>
<dbReference type="InterPro" id="IPR036661">
    <property type="entry name" value="Luciferase-like_sf"/>
</dbReference>
<evidence type="ECO:0000313" key="6">
    <source>
        <dbReference type="EMBL" id="GID15787.1"/>
    </source>
</evidence>
<evidence type="ECO:0000256" key="4">
    <source>
        <dbReference type="ARBA" id="ARBA00023033"/>
    </source>
</evidence>
<feature type="domain" description="Luciferase-like" evidence="5">
    <location>
        <begin position="17"/>
        <end position="263"/>
    </location>
</feature>
<dbReference type="GO" id="GO:0046306">
    <property type="term" value="P:alkanesulfonate catabolic process"/>
    <property type="evidence" value="ECO:0007669"/>
    <property type="project" value="TreeGrafter"/>
</dbReference>
<dbReference type="PANTHER" id="PTHR42847">
    <property type="entry name" value="ALKANESULFONATE MONOOXYGENASE"/>
    <property type="match status" value="1"/>
</dbReference>
<keyword evidence="2" id="KW-0288">FMN</keyword>
<comment type="caution">
    <text evidence="6">The sequence shown here is derived from an EMBL/GenBank/DDBJ whole genome shotgun (WGS) entry which is preliminary data.</text>
</comment>
<keyword evidence="1" id="KW-0285">Flavoprotein</keyword>
<protein>
    <submittedName>
        <fullName evidence="6">Monooxygenase</fullName>
    </submittedName>
</protein>
<name>A0A8J3NFX9_9ACTN</name>
<evidence type="ECO:0000259" key="5">
    <source>
        <dbReference type="Pfam" id="PF00296"/>
    </source>
</evidence>
<reference evidence="6" key="1">
    <citation type="submission" date="2021-01" db="EMBL/GenBank/DDBJ databases">
        <title>Whole genome shotgun sequence of Actinocatenispora rupis NBRC 107355.</title>
        <authorList>
            <person name="Komaki H."/>
            <person name="Tamura T."/>
        </authorList>
    </citation>
    <scope>NUCLEOTIDE SEQUENCE</scope>
    <source>
        <strain evidence="6">NBRC 107355</strain>
    </source>
</reference>
<dbReference type="AlphaFoldDB" id="A0A8J3NFX9"/>
<evidence type="ECO:0000313" key="7">
    <source>
        <dbReference type="Proteomes" id="UP000612808"/>
    </source>
</evidence>
<keyword evidence="3" id="KW-0560">Oxidoreductase</keyword>
<dbReference type="Pfam" id="PF00296">
    <property type="entry name" value="Bac_luciferase"/>
    <property type="match status" value="1"/>
</dbReference>
<evidence type="ECO:0000256" key="1">
    <source>
        <dbReference type="ARBA" id="ARBA00022630"/>
    </source>
</evidence>
<sequence length="288" mass="30572">MRIGIGLPNPVPDTPGVRLVEWARRAEDRGFAALATIDRVVFPSYDSLTALAVAAGATSRIGLTTNILLAPVYQPLLLAKTAASLDQLSGGRLTLGLGVGGRPDDFAAVGRDPGTRGRDFDAGLDLMHRAWRGEPVAGGEEAVCPIPVNDRRVPILVGGTSDAAIRRTVEWGAGWTIGGAPPEQAAPLAERIRTAWRDAGRDGEPRLAALTYFALGPDAEADSWAYLRRYYGFTGEYAERIASGARRTEAAVADAVRAFSDAGFTELYFDPATADLDQVDRLADVVAP</sequence>
<gene>
    <name evidence="6" type="ORF">Aru02nite_66760</name>
</gene>
<evidence type="ECO:0000256" key="3">
    <source>
        <dbReference type="ARBA" id="ARBA00023002"/>
    </source>
</evidence>
<keyword evidence="7" id="KW-1185">Reference proteome</keyword>
<organism evidence="6 7">
    <name type="scientific">Actinocatenispora rupis</name>
    <dbReference type="NCBI Taxonomy" id="519421"/>
    <lineage>
        <taxon>Bacteria</taxon>
        <taxon>Bacillati</taxon>
        <taxon>Actinomycetota</taxon>
        <taxon>Actinomycetes</taxon>
        <taxon>Micromonosporales</taxon>
        <taxon>Micromonosporaceae</taxon>
        <taxon>Actinocatenispora</taxon>
    </lineage>
</organism>
<dbReference type="EMBL" id="BOMB01000047">
    <property type="protein sequence ID" value="GID15787.1"/>
    <property type="molecule type" value="Genomic_DNA"/>
</dbReference>
<dbReference type="RefSeq" id="WP_203664224.1">
    <property type="nucleotide sequence ID" value="NZ_BAAAZM010000025.1"/>
</dbReference>
<dbReference type="Gene3D" id="3.20.20.30">
    <property type="entry name" value="Luciferase-like domain"/>
    <property type="match status" value="1"/>
</dbReference>
<dbReference type="Proteomes" id="UP000612808">
    <property type="component" value="Unassembled WGS sequence"/>
</dbReference>
<evidence type="ECO:0000256" key="2">
    <source>
        <dbReference type="ARBA" id="ARBA00022643"/>
    </source>
</evidence>
<proteinExistence type="predicted"/>
<dbReference type="GO" id="GO:0008726">
    <property type="term" value="F:alkanesulfonate monooxygenase activity"/>
    <property type="evidence" value="ECO:0007669"/>
    <property type="project" value="TreeGrafter"/>
</dbReference>